<keyword evidence="2" id="KW-1185">Reference proteome</keyword>
<dbReference type="AlphaFoldDB" id="A0A922HXJ7"/>
<evidence type="ECO:0000313" key="2">
    <source>
        <dbReference type="Proteomes" id="UP000790347"/>
    </source>
</evidence>
<organism evidence="1 2">
    <name type="scientific">Dermatophagoides farinae</name>
    <name type="common">American house dust mite</name>
    <dbReference type="NCBI Taxonomy" id="6954"/>
    <lineage>
        <taxon>Eukaryota</taxon>
        <taxon>Metazoa</taxon>
        <taxon>Ecdysozoa</taxon>
        <taxon>Arthropoda</taxon>
        <taxon>Chelicerata</taxon>
        <taxon>Arachnida</taxon>
        <taxon>Acari</taxon>
        <taxon>Acariformes</taxon>
        <taxon>Sarcoptiformes</taxon>
        <taxon>Astigmata</taxon>
        <taxon>Psoroptidia</taxon>
        <taxon>Analgoidea</taxon>
        <taxon>Pyroglyphidae</taxon>
        <taxon>Dermatophagoidinae</taxon>
        <taxon>Dermatophagoides</taxon>
    </lineage>
</organism>
<sequence>MNDCRLAMTTVMGTDGTVGKSHQVLNIENNECLQFGSFQMSIMEFIMGCGWEMFSIPPLLPSFLIGTMNRYVKEKVNDF</sequence>
<comment type="caution">
    <text evidence="1">The sequence shown here is derived from an EMBL/GenBank/DDBJ whole genome shotgun (WGS) entry which is preliminary data.</text>
</comment>
<reference evidence="1" key="1">
    <citation type="submission" date="2013-05" db="EMBL/GenBank/DDBJ databases">
        <authorList>
            <person name="Yim A.K.Y."/>
            <person name="Chan T.F."/>
            <person name="Ji K.M."/>
            <person name="Liu X.Y."/>
            <person name="Zhou J.W."/>
            <person name="Li R.Q."/>
            <person name="Yang K.Y."/>
            <person name="Li J."/>
            <person name="Li M."/>
            <person name="Law P.T.W."/>
            <person name="Wu Y.L."/>
            <person name="Cai Z.L."/>
            <person name="Qin H."/>
            <person name="Bao Y."/>
            <person name="Leung R.K.K."/>
            <person name="Ng P.K.S."/>
            <person name="Zou J."/>
            <person name="Zhong X.J."/>
            <person name="Ran P.X."/>
            <person name="Zhong N.S."/>
            <person name="Liu Z.G."/>
            <person name="Tsui S.K.W."/>
        </authorList>
    </citation>
    <scope>NUCLEOTIDE SEQUENCE</scope>
    <source>
        <strain evidence="1">Derf</strain>
        <tissue evidence="1">Whole organism</tissue>
    </source>
</reference>
<gene>
    <name evidence="1" type="ORF">DERF_009913</name>
</gene>
<evidence type="ECO:0000313" key="1">
    <source>
        <dbReference type="EMBL" id="KAH9511451.1"/>
    </source>
</evidence>
<protein>
    <submittedName>
        <fullName evidence="1">Uncharacterized protein</fullName>
    </submittedName>
</protein>
<proteinExistence type="predicted"/>
<dbReference type="EMBL" id="ASGP02000004">
    <property type="protein sequence ID" value="KAH9511451.1"/>
    <property type="molecule type" value="Genomic_DNA"/>
</dbReference>
<dbReference type="Proteomes" id="UP000790347">
    <property type="component" value="Unassembled WGS sequence"/>
</dbReference>
<accession>A0A922HXJ7</accession>
<reference evidence="1" key="2">
    <citation type="journal article" date="2022" name="Res Sq">
        <title>Comparative Genomics Reveals Insights into the Divergent Evolution of Astigmatic Mites and Household Pest Adaptations.</title>
        <authorList>
            <person name="Xiong Q."/>
            <person name="Wan A.T.-Y."/>
            <person name="Liu X.-Y."/>
            <person name="Fung C.S.-H."/>
            <person name="Xiao X."/>
            <person name="Malainual N."/>
            <person name="Hou J."/>
            <person name="Wang L."/>
            <person name="Wang M."/>
            <person name="Yang K."/>
            <person name="Cui Y."/>
            <person name="Leung E."/>
            <person name="Nong W."/>
            <person name="Shin S.-K."/>
            <person name="Au S."/>
            <person name="Jeong K.Y."/>
            <person name="Chew F.T."/>
            <person name="Hui J."/>
            <person name="Leung T.F."/>
            <person name="Tungtrongchitr A."/>
            <person name="Zhong N."/>
            <person name="Liu Z."/>
            <person name="Tsui S."/>
        </authorList>
    </citation>
    <scope>NUCLEOTIDE SEQUENCE</scope>
    <source>
        <strain evidence="1">Derf</strain>
        <tissue evidence="1">Whole organism</tissue>
    </source>
</reference>
<name>A0A922HXJ7_DERFA</name>